<accession>C0CRQ7</accession>
<name>C0CRQ7_BLAHS</name>
<evidence type="ECO:0000313" key="2">
    <source>
        <dbReference type="Proteomes" id="UP000003100"/>
    </source>
</evidence>
<dbReference type="HOGENOM" id="CLU_3004988_0_0_9"/>
<dbReference type="EMBL" id="ACBZ01000189">
    <property type="protein sequence ID" value="EEG47524.1"/>
    <property type="molecule type" value="Genomic_DNA"/>
</dbReference>
<comment type="caution">
    <text evidence="1">The sequence shown here is derived from an EMBL/GenBank/DDBJ whole genome shotgun (WGS) entry which is preliminary data.</text>
</comment>
<dbReference type="Proteomes" id="UP000003100">
    <property type="component" value="Unassembled WGS sequence"/>
</dbReference>
<sequence length="56" mass="6733">MHQKSKRMRKDTEVSNVSEQYTQSYIYLEEGDSVEILRCFSSDTKIEIREKFKENP</sequence>
<dbReference type="PATRIC" id="fig|476272.21.peg.251"/>
<gene>
    <name evidence="1" type="ORF">RUMHYD_03571</name>
</gene>
<evidence type="ECO:0000313" key="1">
    <source>
        <dbReference type="EMBL" id="EEG47524.1"/>
    </source>
</evidence>
<proteinExistence type="predicted"/>
<dbReference type="AlphaFoldDB" id="C0CRQ7"/>
<organism evidence="1 2">
    <name type="scientific">Blautia hydrogenotrophica (strain DSM 10507 / JCM 14656 / S5a33)</name>
    <name type="common">Ruminococcus hydrogenotrophicus</name>
    <dbReference type="NCBI Taxonomy" id="476272"/>
    <lineage>
        <taxon>Bacteria</taxon>
        <taxon>Bacillati</taxon>
        <taxon>Bacillota</taxon>
        <taxon>Clostridia</taxon>
        <taxon>Lachnospirales</taxon>
        <taxon>Lachnospiraceae</taxon>
        <taxon>Blautia</taxon>
    </lineage>
</organism>
<reference evidence="1 2" key="2">
    <citation type="submission" date="2009-02" db="EMBL/GenBank/DDBJ databases">
        <title>Draft genome sequence of Blautia hydrogenotrophica DSM 10507 (Ruminococcus hydrogenotrophicus DSM 10507).</title>
        <authorList>
            <person name="Sudarsanam P."/>
            <person name="Ley R."/>
            <person name="Guruge J."/>
            <person name="Turnbaugh P.J."/>
            <person name="Mahowald M."/>
            <person name="Liep D."/>
            <person name="Gordon J."/>
        </authorList>
    </citation>
    <scope>NUCLEOTIDE SEQUENCE [LARGE SCALE GENOMIC DNA]</scope>
    <source>
        <strain evidence="2">DSM 10507 / JCM 14656 / S5a33</strain>
    </source>
</reference>
<protein>
    <submittedName>
        <fullName evidence="1">Uncharacterized protein</fullName>
    </submittedName>
</protein>
<keyword evidence="2" id="KW-1185">Reference proteome</keyword>
<reference evidence="1 2" key="1">
    <citation type="submission" date="2009-01" db="EMBL/GenBank/DDBJ databases">
        <authorList>
            <person name="Fulton L."/>
            <person name="Clifton S."/>
            <person name="Fulton B."/>
            <person name="Xu J."/>
            <person name="Minx P."/>
            <person name="Pepin K.H."/>
            <person name="Johnson M."/>
            <person name="Bhonagiri V."/>
            <person name="Nash W.E."/>
            <person name="Mardis E.R."/>
            <person name="Wilson R.K."/>
        </authorList>
    </citation>
    <scope>NUCLEOTIDE SEQUENCE [LARGE SCALE GENOMIC DNA]</scope>
    <source>
        <strain evidence="2">DSM 10507 / JCM 14656 / S5a33</strain>
    </source>
</reference>